<dbReference type="Proteomes" id="UP000190774">
    <property type="component" value="Unassembled WGS sequence"/>
</dbReference>
<reference evidence="3" key="1">
    <citation type="submission" date="2017-02" db="EMBL/GenBank/DDBJ databases">
        <authorList>
            <person name="Varghese N."/>
            <person name="Submissions S."/>
        </authorList>
    </citation>
    <scope>NUCLEOTIDE SEQUENCE [LARGE SCALE GENOMIC DNA]</scope>
    <source>
        <strain evidence="3">ATCC 700200</strain>
    </source>
</reference>
<accession>A0A1T4XL18</accession>
<organism evidence="2 3">
    <name type="scientific">Prosthecobacter debontii</name>
    <dbReference type="NCBI Taxonomy" id="48467"/>
    <lineage>
        <taxon>Bacteria</taxon>
        <taxon>Pseudomonadati</taxon>
        <taxon>Verrucomicrobiota</taxon>
        <taxon>Verrucomicrobiia</taxon>
        <taxon>Verrucomicrobiales</taxon>
        <taxon>Verrucomicrobiaceae</taxon>
        <taxon>Prosthecobacter</taxon>
    </lineage>
</organism>
<evidence type="ECO:0000313" key="3">
    <source>
        <dbReference type="Proteomes" id="UP000190774"/>
    </source>
</evidence>
<proteinExistence type="predicted"/>
<name>A0A1T4XL18_9BACT</name>
<gene>
    <name evidence="2" type="ORF">SAMN02745166_01680</name>
</gene>
<keyword evidence="3" id="KW-1185">Reference proteome</keyword>
<evidence type="ECO:0000313" key="2">
    <source>
        <dbReference type="EMBL" id="SKA90237.1"/>
    </source>
</evidence>
<protein>
    <submittedName>
        <fullName evidence="2">Uncharacterized protein</fullName>
    </submittedName>
</protein>
<sequence length="88" mass="9800">MLAVLRLERSSDALVRCFLIGTSPVSRDCGMRLVRSFGFEGRALGPPKSRRFLSYQKTAQARGLEREYGGAYSPDFPRTGESLKDDVV</sequence>
<dbReference type="AlphaFoldDB" id="A0A1T4XL18"/>
<feature type="region of interest" description="Disordered" evidence="1">
    <location>
        <begin position="66"/>
        <end position="88"/>
    </location>
</feature>
<dbReference type="STRING" id="48467.SAMN02745166_01680"/>
<dbReference type="EMBL" id="FUYE01000004">
    <property type="protein sequence ID" value="SKA90237.1"/>
    <property type="molecule type" value="Genomic_DNA"/>
</dbReference>
<evidence type="ECO:0000256" key="1">
    <source>
        <dbReference type="SAM" id="MobiDB-lite"/>
    </source>
</evidence>